<dbReference type="Proteomes" id="UP000242972">
    <property type="component" value="Unassembled WGS sequence"/>
</dbReference>
<name>A0A2T2XCS0_9FIRM</name>
<dbReference type="GO" id="GO:0005525">
    <property type="term" value="F:GTP binding"/>
    <property type="evidence" value="ECO:0007669"/>
    <property type="project" value="InterPro"/>
</dbReference>
<reference evidence="2 3" key="1">
    <citation type="journal article" date="2014" name="BMC Genomics">
        <title>Comparison of environmental and isolate Sulfobacillus genomes reveals diverse carbon, sulfur, nitrogen, and hydrogen metabolisms.</title>
        <authorList>
            <person name="Justice N.B."/>
            <person name="Norman A."/>
            <person name="Brown C.T."/>
            <person name="Singh A."/>
            <person name="Thomas B.C."/>
            <person name="Banfield J.F."/>
        </authorList>
    </citation>
    <scope>NUCLEOTIDE SEQUENCE [LARGE SCALE GENOMIC DNA]</scope>
    <source>
        <strain evidence="2">AMDSBA4</strain>
    </source>
</reference>
<dbReference type="InterPro" id="IPR027417">
    <property type="entry name" value="P-loop_NTPase"/>
</dbReference>
<dbReference type="InterPro" id="IPR052539">
    <property type="entry name" value="MGD_biosynthesis_adapter"/>
</dbReference>
<dbReference type="GO" id="GO:0006777">
    <property type="term" value="P:Mo-molybdopterin cofactor biosynthetic process"/>
    <property type="evidence" value="ECO:0007669"/>
    <property type="project" value="InterPro"/>
</dbReference>
<dbReference type="AlphaFoldDB" id="A0A2T2XCS0"/>
<dbReference type="SUPFAM" id="SSF52540">
    <property type="entry name" value="P-loop containing nucleoside triphosphate hydrolases"/>
    <property type="match status" value="1"/>
</dbReference>
<dbReference type="EMBL" id="PXYW01000047">
    <property type="protein sequence ID" value="PSR32242.1"/>
    <property type="molecule type" value="Genomic_DNA"/>
</dbReference>
<evidence type="ECO:0000313" key="2">
    <source>
        <dbReference type="EMBL" id="PSR32242.1"/>
    </source>
</evidence>
<dbReference type="PANTHER" id="PTHR40072:SF1">
    <property type="entry name" value="MOLYBDOPTERIN-GUANINE DINUCLEOTIDE BIOSYNTHESIS ADAPTER PROTEIN"/>
    <property type="match status" value="1"/>
</dbReference>
<evidence type="ECO:0000313" key="3">
    <source>
        <dbReference type="Proteomes" id="UP000242972"/>
    </source>
</evidence>
<dbReference type="InterPro" id="IPR004435">
    <property type="entry name" value="MobB_dom"/>
</dbReference>
<sequence>MNPRVWHVAGPSKQGKTLLLESLIPLLPGTVRVIKHSHHVMESDSERADTARLHDALSTARIHPDGMVIRGGLTSPVQFFRWYGHDCDHMVVEGYKNLSTPKIWIGKQTSLTGTCKVLIGPQKPSPNSEIFWLPASLPLTPDSAPPLSNGMFGKKHGWLQPTADSMYHKIMDNVKRGYTSWLILQ</sequence>
<proteinExistence type="predicted"/>
<gene>
    <name evidence="2" type="ORF">C7B46_15145</name>
</gene>
<feature type="domain" description="Molybdopterin-guanine dinucleotide biosynthesis protein B (MobB)" evidence="1">
    <location>
        <begin position="7"/>
        <end position="110"/>
    </location>
</feature>
<dbReference type="Pfam" id="PF03205">
    <property type="entry name" value="MobB"/>
    <property type="match status" value="1"/>
</dbReference>
<organism evidence="2 3">
    <name type="scientific">Sulfobacillus benefaciens</name>
    <dbReference type="NCBI Taxonomy" id="453960"/>
    <lineage>
        <taxon>Bacteria</taxon>
        <taxon>Bacillati</taxon>
        <taxon>Bacillota</taxon>
        <taxon>Clostridia</taxon>
        <taxon>Eubacteriales</taxon>
        <taxon>Clostridiales Family XVII. Incertae Sedis</taxon>
        <taxon>Sulfobacillus</taxon>
    </lineage>
</organism>
<evidence type="ECO:0000259" key="1">
    <source>
        <dbReference type="Pfam" id="PF03205"/>
    </source>
</evidence>
<accession>A0A2T2XCS0</accession>
<comment type="caution">
    <text evidence="2">The sequence shown here is derived from an EMBL/GenBank/DDBJ whole genome shotgun (WGS) entry which is preliminary data.</text>
</comment>
<dbReference type="PANTHER" id="PTHR40072">
    <property type="entry name" value="MOLYBDOPTERIN-GUANINE DINUCLEOTIDE BIOSYNTHESIS ADAPTER PROTEIN-RELATED"/>
    <property type="match status" value="1"/>
</dbReference>
<protein>
    <recommendedName>
        <fullName evidence="1">Molybdopterin-guanine dinucleotide biosynthesis protein B (MobB) domain-containing protein</fullName>
    </recommendedName>
</protein>
<dbReference type="Gene3D" id="3.40.50.300">
    <property type="entry name" value="P-loop containing nucleotide triphosphate hydrolases"/>
    <property type="match status" value="1"/>
</dbReference>